<keyword evidence="6" id="KW-0788">Thiol protease</keyword>
<evidence type="ECO:0000256" key="2">
    <source>
        <dbReference type="ARBA" id="ARBA00012759"/>
    </source>
</evidence>
<organism evidence="9 10">
    <name type="scientific">Cladorrhinum samala</name>
    <dbReference type="NCBI Taxonomy" id="585594"/>
    <lineage>
        <taxon>Eukaryota</taxon>
        <taxon>Fungi</taxon>
        <taxon>Dikarya</taxon>
        <taxon>Ascomycota</taxon>
        <taxon>Pezizomycotina</taxon>
        <taxon>Sordariomycetes</taxon>
        <taxon>Sordariomycetidae</taxon>
        <taxon>Sordariales</taxon>
        <taxon>Podosporaceae</taxon>
        <taxon>Cladorrhinum</taxon>
    </lineage>
</organism>
<keyword evidence="10" id="KW-1185">Reference proteome</keyword>
<keyword evidence="5" id="KW-0378">Hydrolase</keyword>
<dbReference type="GO" id="GO:0004843">
    <property type="term" value="F:cysteine-type deubiquitinase activity"/>
    <property type="evidence" value="ECO:0007669"/>
    <property type="project" value="UniProtKB-EC"/>
</dbReference>
<feature type="region of interest" description="Disordered" evidence="7">
    <location>
        <begin position="1097"/>
        <end position="1126"/>
    </location>
</feature>
<dbReference type="GO" id="GO:0061136">
    <property type="term" value="P:regulation of proteasomal protein catabolic process"/>
    <property type="evidence" value="ECO:0007669"/>
    <property type="project" value="TreeGrafter"/>
</dbReference>
<dbReference type="AlphaFoldDB" id="A0AAV9HRU8"/>
<accession>A0AAV9HRU8</accession>
<feature type="domain" description="USP" evidence="8">
    <location>
        <begin position="514"/>
        <end position="1047"/>
    </location>
</feature>
<dbReference type="InterPro" id="IPR038765">
    <property type="entry name" value="Papain-like_cys_pep_sf"/>
</dbReference>
<feature type="compositionally biased region" description="Basic and acidic residues" evidence="7">
    <location>
        <begin position="1097"/>
        <end position="1106"/>
    </location>
</feature>
<feature type="region of interest" description="Disordered" evidence="7">
    <location>
        <begin position="487"/>
        <end position="510"/>
    </location>
</feature>
<comment type="catalytic activity">
    <reaction evidence="1">
        <text>Thiol-dependent hydrolysis of ester, thioester, amide, peptide and isopeptide bonds formed by the C-terminal Gly of ubiquitin (a 76-residue protein attached to proteins as an intracellular targeting signal).</text>
        <dbReference type="EC" id="3.4.19.12"/>
    </reaction>
</comment>
<dbReference type="Pfam" id="PF00443">
    <property type="entry name" value="UCH"/>
    <property type="match status" value="1"/>
</dbReference>
<reference evidence="9" key="1">
    <citation type="journal article" date="2023" name="Mol. Phylogenet. Evol.">
        <title>Genome-scale phylogeny and comparative genomics of the fungal order Sordariales.</title>
        <authorList>
            <person name="Hensen N."/>
            <person name="Bonometti L."/>
            <person name="Westerberg I."/>
            <person name="Brannstrom I.O."/>
            <person name="Guillou S."/>
            <person name="Cros-Aarteil S."/>
            <person name="Calhoun S."/>
            <person name="Haridas S."/>
            <person name="Kuo A."/>
            <person name="Mondo S."/>
            <person name="Pangilinan J."/>
            <person name="Riley R."/>
            <person name="LaButti K."/>
            <person name="Andreopoulos B."/>
            <person name="Lipzen A."/>
            <person name="Chen C."/>
            <person name="Yan M."/>
            <person name="Daum C."/>
            <person name="Ng V."/>
            <person name="Clum A."/>
            <person name="Steindorff A."/>
            <person name="Ohm R.A."/>
            <person name="Martin F."/>
            <person name="Silar P."/>
            <person name="Natvig D.O."/>
            <person name="Lalanne C."/>
            <person name="Gautier V."/>
            <person name="Ament-Velasquez S.L."/>
            <person name="Kruys A."/>
            <person name="Hutchinson M.I."/>
            <person name="Powell A.J."/>
            <person name="Barry K."/>
            <person name="Miller A.N."/>
            <person name="Grigoriev I.V."/>
            <person name="Debuchy R."/>
            <person name="Gladieux P."/>
            <person name="Hiltunen Thoren M."/>
            <person name="Johannesson H."/>
        </authorList>
    </citation>
    <scope>NUCLEOTIDE SEQUENCE</scope>
    <source>
        <strain evidence="9">PSN324</strain>
    </source>
</reference>
<evidence type="ECO:0000256" key="7">
    <source>
        <dbReference type="SAM" id="MobiDB-lite"/>
    </source>
</evidence>
<evidence type="ECO:0000256" key="5">
    <source>
        <dbReference type="ARBA" id="ARBA00022801"/>
    </source>
</evidence>
<dbReference type="GO" id="GO:0016579">
    <property type="term" value="P:protein deubiquitination"/>
    <property type="evidence" value="ECO:0007669"/>
    <property type="project" value="InterPro"/>
</dbReference>
<dbReference type="EC" id="3.4.19.12" evidence="2"/>
<dbReference type="GO" id="GO:0043161">
    <property type="term" value="P:proteasome-mediated ubiquitin-dependent protein catabolic process"/>
    <property type="evidence" value="ECO:0007669"/>
    <property type="project" value="InterPro"/>
</dbReference>
<dbReference type="SUPFAM" id="SSF54001">
    <property type="entry name" value="Cysteine proteinases"/>
    <property type="match status" value="1"/>
</dbReference>
<comment type="caution">
    <text evidence="9">The sequence shown here is derived from an EMBL/GenBank/DDBJ whole genome shotgun (WGS) entry which is preliminary data.</text>
</comment>
<evidence type="ECO:0000313" key="9">
    <source>
        <dbReference type="EMBL" id="KAK4462549.1"/>
    </source>
</evidence>
<feature type="region of interest" description="Disordered" evidence="7">
    <location>
        <begin position="623"/>
        <end position="651"/>
    </location>
</feature>
<keyword evidence="3" id="KW-0645">Protease</keyword>
<dbReference type="Gene3D" id="3.90.70.10">
    <property type="entry name" value="Cysteine proteinases"/>
    <property type="match status" value="1"/>
</dbReference>
<dbReference type="EMBL" id="MU864970">
    <property type="protein sequence ID" value="KAK4462549.1"/>
    <property type="molecule type" value="Genomic_DNA"/>
</dbReference>
<protein>
    <recommendedName>
        <fullName evidence="2">ubiquitinyl hydrolase 1</fullName>
        <ecNumber evidence="2">3.4.19.12</ecNumber>
    </recommendedName>
</protein>
<dbReference type="PANTHER" id="PTHR43982">
    <property type="entry name" value="UBIQUITIN CARBOXYL-TERMINAL HYDROLASE"/>
    <property type="match status" value="1"/>
</dbReference>
<keyword evidence="4" id="KW-0833">Ubl conjugation pathway</keyword>
<dbReference type="InterPro" id="IPR028889">
    <property type="entry name" value="USP"/>
</dbReference>
<gene>
    <name evidence="9" type="ORF">QBC42DRAFT_326761</name>
</gene>
<sequence length="1126" mass="126433">MCRYCRYHWAFSLTPGPPNSINNEHPQHFFIVSHSESQPELEASGDADVEHYPLVRRTLWSCSCSMALTLEITAPRMSPDWIEIIADKNRIESNLRLAKQEDPERYKDVDETKAEFYKSGSLGTLNTYISNILDDDGTGKPKRISVRNKTFSIQYGAQCEFIFKSLGFRKENDQNDETFWLPPRLPPQDGKTPLRSQRAYYEDVKSEIQSILELNRNPGQAIVKPSEEARGALQKGLGLETRTPVPRELRKPNDGTDLHYCLACLGAPSNASDELLIYAYKEQIKRDPQGKDYLYLHALKALATYGGSPEMQMFCFDQDQPVDPIQSSLSYFGFPPNSLDSLTLRTAIEMVPQWTKLRNSQPPLEMAQARQHIVKIGKYLERVKGKHDVSSVFLTAAYAQNMGYHEALHTLGVKEDTDLDYIASYAIGLWVEESCDQGLIVLALEALLNHSPAQDDAGRASLENTLRDLRSRIGVLGPELAAATSQSTSVELPALRPSLPPPPTLPPRAEDLPLGLDNLRNTCYLNSLIQYVYTIPAVRDFVLNYTVPDMDTRDTESAVADFMIRNGITKGSTGLELTTGEVFCAHVFTRELGVLFRDLQTPQDAGQTWIRPRQRLANATLIQAHRQGSISTPKKQDGKNNESLETASDSSDVTLVEIAGEEMPEAGEGAEQEAARPRRAHYSVETLAKAINSDETTGTEQEDIGEAWSSVKSHLEIAAVLAGPESRSRDLRDLFITKCSNYRRFVNTSWEVKPEERDFITVNPKPLAGKSLGEPNLYQALADTSFDLETMDESKGEGALRVQFHSIDTPAPHFHVFIQRNFYRQGRDNTALEIPETIYLKRFIYSPDSANFEEKTREWALKTRLREINAEGMERRSSDDEISDFMDAIQEHASIKVEDISSKYASIKALSQRHGVALEEPDQVLVDLPDAETPGSDPLSGVGPVPPSWDSLHARMEKEEADQIKILKAELDELLAKQKDVPYRLHTIFCNPSQIASAGHYYVWIHDFEQGVWRKYNDKEVKVETDPKNVFTQIDRRAAYYLAYVKESDAAKLANIPRRGAAHQNQQTGDIEMGGTSGTSEHVEHVEHVEHAEHFEHVDHVEHTEPVKPVPPPKVANMGVLPPSPI</sequence>
<feature type="region of interest" description="Disordered" evidence="7">
    <location>
        <begin position="1059"/>
        <end position="1078"/>
    </location>
</feature>
<evidence type="ECO:0000256" key="6">
    <source>
        <dbReference type="ARBA" id="ARBA00022807"/>
    </source>
</evidence>
<proteinExistence type="predicted"/>
<evidence type="ECO:0000256" key="3">
    <source>
        <dbReference type="ARBA" id="ARBA00022670"/>
    </source>
</evidence>
<dbReference type="PROSITE" id="PS50235">
    <property type="entry name" value="USP_3"/>
    <property type="match status" value="1"/>
</dbReference>
<dbReference type="InterPro" id="IPR001394">
    <property type="entry name" value="Peptidase_C19_UCH"/>
</dbReference>
<evidence type="ECO:0000313" key="10">
    <source>
        <dbReference type="Proteomes" id="UP001321749"/>
    </source>
</evidence>
<dbReference type="GO" id="GO:0070628">
    <property type="term" value="F:proteasome binding"/>
    <property type="evidence" value="ECO:0007669"/>
    <property type="project" value="TreeGrafter"/>
</dbReference>
<reference evidence="9" key="2">
    <citation type="submission" date="2023-06" db="EMBL/GenBank/DDBJ databases">
        <authorList>
            <consortium name="Lawrence Berkeley National Laboratory"/>
            <person name="Mondo S.J."/>
            <person name="Hensen N."/>
            <person name="Bonometti L."/>
            <person name="Westerberg I."/>
            <person name="Brannstrom I.O."/>
            <person name="Guillou S."/>
            <person name="Cros-Aarteil S."/>
            <person name="Calhoun S."/>
            <person name="Haridas S."/>
            <person name="Kuo A."/>
            <person name="Pangilinan J."/>
            <person name="Riley R."/>
            <person name="Labutti K."/>
            <person name="Andreopoulos B."/>
            <person name="Lipzen A."/>
            <person name="Chen C."/>
            <person name="Yanf M."/>
            <person name="Daum C."/>
            <person name="Ng V."/>
            <person name="Clum A."/>
            <person name="Steindorff A."/>
            <person name="Ohm R."/>
            <person name="Martin F."/>
            <person name="Silar P."/>
            <person name="Natvig D."/>
            <person name="Lalanne C."/>
            <person name="Gautier V."/>
            <person name="Ament-Velasquez S.L."/>
            <person name="Kruys A."/>
            <person name="Hutchinson M.I."/>
            <person name="Powell A.J."/>
            <person name="Barry K."/>
            <person name="Miller A.N."/>
            <person name="Grigoriev I.V."/>
            <person name="Debuchy R."/>
            <person name="Gladieux P."/>
            <person name="Thoren M.H."/>
            <person name="Johannesson H."/>
        </authorList>
    </citation>
    <scope>NUCLEOTIDE SEQUENCE</scope>
    <source>
        <strain evidence="9">PSN324</strain>
    </source>
</reference>
<dbReference type="Proteomes" id="UP001321749">
    <property type="component" value="Unassembled WGS sequence"/>
</dbReference>
<evidence type="ECO:0000256" key="1">
    <source>
        <dbReference type="ARBA" id="ARBA00000707"/>
    </source>
</evidence>
<name>A0AAV9HRU8_9PEZI</name>
<dbReference type="PANTHER" id="PTHR43982:SF6">
    <property type="entry name" value="UBIQUITIN CARBOXYL-TERMINAL HYDROLASE 2-RELATED"/>
    <property type="match status" value="1"/>
</dbReference>
<dbReference type="InterPro" id="IPR044635">
    <property type="entry name" value="UBP14-like"/>
</dbReference>
<evidence type="ECO:0000259" key="8">
    <source>
        <dbReference type="PROSITE" id="PS50235"/>
    </source>
</evidence>
<evidence type="ECO:0000256" key="4">
    <source>
        <dbReference type="ARBA" id="ARBA00022786"/>
    </source>
</evidence>